<dbReference type="RefSeq" id="WP_074954471.1">
    <property type="nucleotide sequence ID" value="NZ_FPBV01000017.1"/>
</dbReference>
<protein>
    <recommendedName>
        <fullName evidence="5">DUF2953 domain-containing protein</fullName>
    </recommendedName>
</protein>
<dbReference type="InterPro" id="IPR021338">
    <property type="entry name" value="DUF2953"/>
</dbReference>
<keyword evidence="4" id="KW-1185">Reference proteome</keyword>
<gene>
    <name evidence="3" type="ORF">SAMN05421543_11728</name>
</gene>
<name>A0A1I7KM73_9BACL</name>
<accession>A0A1I7KM73</accession>
<feature type="transmembrane region" description="Helical" evidence="2">
    <location>
        <begin position="191"/>
        <end position="209"/>
    </location>
</feature>
<organism evidence="3 4">
    <name type="scientific">Alicyclobacillus macrosporangiidus</name>
    <dbReference type="NCBI Taxonomy" id="392015"/>
    <lineage>
        <taxon>Bacteria</taxon>
        <taxon>Bacillati</taxon>
        <taxon>Bacillota</taxon>
        <taxon>Bacilli</taxon>
        <taxon>Bacillales</taxon>
        <taxon>Alicyclobacillaceae</taxon>
        <taxon>Alicyclobacillus</taxon>
    </lineage>
</organism>
<keyword evidence="2" id="KW-0472">Membrane</keyword>
<feature type="compositionally biased region" description="Basic and acidic residues" evidence="1">
    <location>
        <begin position="221"/>
        <end position="234"/>
    </location>
</feature>
<dbReference type="STRING" id="392015.SAMN05421543_11728"/>
<feature type="region of interest" description="Disordered" evidence="1">
    <location>
        <begin position="212"/>
        <end position="241"/>
    </location>
</feature>
<evidence type="ECO:0008006" key="5">
    <source>
        <dbReference type="Google" id="ProtNLM"/>
    </source>
</evidence>
<dbReference type="Pfam" id="PF11167">
    <property type="entry name" value="DUF2953"/>
    <property type="match status" value="1"/>
</dbReference>
<evidence type="ECO:0000313" key="4">
    <source>
        <dbReference type="Proteomes" id="UP000183508"/>
    </source>
</evidence>
<evidence type="ECO:0000256" key="2">
    <source>
        <dbReference type="SAM" id="Phobius"/>
    </source>
</evidence>
<dbReference type="AlphaFoldDB" id="A0A1I7KM73"/>
<keyword evidence="2" id="KW-1133">Transmembrane helix</keyword>
<proteinExistence type="predicted"/>
<keyword evidence="2" id="KW-0812">Transmembrane</keyword>
<sequence length="241" mass="27121">MLISWAVIAIAAVGALVALGLWQPIRITVEWTQQQSDTDGRLSVRTLFGLVRLERKLTAIDTLLTEDGPALRFRHQPAAGDGGGNQSTVLTPGEVMHVFRNWDRWSRFVRAVLRDIRWVLHRMHVEELSWRMRIGTGDAPATGMACGAAWALAGTLVGWLASHTRMAAPGDVRIDPDFERKSFQSRFRCIVWVRAGYAILGGIGVARAWRRRQTHGTPHSRSHEDGHGEHSRDGRRQHHHR</sequence>
<dbReference type="OrthoDB" id="1683589at2"/>
<evidence type="ECO:0000313" key="3">
    <source>
        <dbReference type="EMBL" id="SFU98511.1"/>
    </source>
</evidence>
<reference evidence="4" key="1">
    <citation type="submission" date="2016-10" db="EMBL/GenBank/DDBJ databases">
        <authorList>
            <person name="Varghese N."/>
        </authorList>
    </citation>
    <scope>NUCLEOTIDE SEQUENCE [LARGE SCALE GENOMIC DNA]</scope>
    <source>
        <strain evidence="4">DSM 17980</strain>
    </source>
</reference>
<dbReference type="EMBL" id="FPBV01000017">
    <property type="protein sequence ID" value="SFU98511.1"/>
    <property type="molecule type" value="Genomic_DNA"/>
</dbReference>
<evidence type="ECO:0000256" key="1">
    <source>
        <dbReference type="SAM" id="MobiDB-lite"/>
    </source>
</evidence>
<dbReference type="Proteomes" id="UP000183508">
    <property type="component" value="Unassembled WGS sequence"/>
</dbReference>